<dbReference type="InterPro" id="IPR050810">
    <property type="entry name" value="Bact_Secretion_Sys_Channel"/>
</dbReference>
<dbReference type="HOGENOM" id="CLU_006756_3_0_6"/>
<feature type="chain" id="PRO_5004532677" evidence="3">
    <location>
        <begin position="19"/>
        <end position="559"/>
    </location>
</feature>
<evidence type="ECO:0000256" key="1">
    <source>
        <dbReference type="RuleBase" id="RU004003"/>
    </source>
</evidence>
<name>S5TUZ2_9GAMM</name>
<dbReference type="eggNOG" id="COG1450">
    <property type="taxonomic scope" value="Bacteria"/>
</dbReference>
<dbReference type="PANTHER" id="PTHR30332:SF17">
    <property type="entry name" value="TYPE IV PILIATION SYSTEM PROTEIN DR_0774-RELATED"/>
    <property type="match status" value="1"/>
</dbReference>
<dbReference type="PATRIC" id="fig|1198232.3.peg.557"/>
<dbReference type="PRINTS" id="PR00811">
    <property type="entry name" value="BCTERIALGSPD"/>
</dbReference>
<feature type="domain" description="Type II/III secretion system secretin-like" evidence="4">
    <location>
        <begin position="355"/>
        <end position="529"/>
    </location>
</feature>
<dbReference type="RefSeq" id="WP_020932080.1">
    <property type="nucleotide sequence ID" value="NC_021917.1"/>
</dbReference>
<dbReference type="NCBIfam" id="TIGR02519">
    <property type="entry name" value="pilus_MshL"/>
    <property type="match status" value="1"/>
</dbReference>
<feature type="region of interest" description="Disordered" evidence="2">
    <location>
        <begin position="160"/>
        <end position="179"/>
    </location>
</feature>
<dbReference type="KEGG" id="cza:CYCME_0549"/>
<dbReference type="Gene3D" id="3.55.50.30">
    <property type="match status" value="1"/>
</dbReference>
<dbReference type="PANTHER" id="PTHR30332">
    <property type="entry name" value="PROBABLE GENERAL SECRETION PATHWAY PROTEIN D"/>
    <property type="match status" value="1"/>
</dbReference>
<evidence type="ECO:0000256" key="2">
    <source>
        <dbReference type="SAM" id="MobiDB-lite"/>
    </source>
</evidence>
<proteinExistence type="inferred from homology"/>
<keyword evidence="3" id="KW-0732">Signal</keyword>
<evidence type="ECO:0000313" key="6">
    <source>
        <dbReference type="Proteomes" id="UP000015380"/>
    </source>
</evidence>
<feature type="signal peptide" evidence="3">
    <location>
        <begin position="1"/>
        <end position="18"/>
    </location>
</feature>
<protein>
    <submittedName>
        <fullName evidence="5">Type II secretory pathway, component PulD</fullName>
    </submittedName>
</protein>
<dbReference type="PROSITE" id="PS51257">
    <property type="entry name" value="PROKAR_LIPOPROTEIN"/>
    <property type="match status" value="1"/>
</dbReference>
<dbReference type="GO" id="GO:0015627">
    <property type="term" value="C:type II protein secretion system complex"/>
    <property type="evidence" value="ECO:0007669"/>
    <property type="project" value="TreeGrafter"/>
</dbReference>
<dbReference type="InterPro" id="IPR001775">
    <property type="entry name" value="GspD/PilQ"/>
</dbReference>
<feature type="compositionally biased region" description="Low complexity" evidence="2">
    <location>
        <begin position="168"/>
        <end position="179"/>
    </location>
</feature>
<sequence>MKSIALATFMLLALSACNTVSFKPSDQHIQETPKPVGSPPKVLESIPLPEKPSAKKQMEVFTVVVNDVPVRELLFAIARDANINIDIVEDVSGEVTLNAIDQTFEEILERISHQVDIRYSVVNTIVKIELDAPYIKHYEVSYVNMDRGSTATIAIATEVSSTGGGSGSESTVGNTSNTSITNNSNHRFWTTIVNNIRNIVGQNDSENNATEEVTEVLEGTTDALVGQAGEGPPAEGDETETMRTSRQAVMASPESGMISVFATQRQHREVENYLELALEGVQRQVFIEATIVEVDLNDDYQAGVDWSRLLTNPAGDGFGFEQTLTGNNLLDAPTTALQYVASGDKFNVTATVRMLNQFGNAKILSTPKIMALNNQTALLKVVDNRVYFTINVETETNDNNTIRTFESIIHTLPVGLVMSVTPQISSSDEVTLNVRPTISRILRFVSDPNPALGDVESLIPEVSVREIESILRIKNGDVAVIGGLMKDNRSKSTDGIPQLSKLPFVGDLFSYKDNKASKSELVIFLKPIVANKPSLGGEFAKYKHYIENAEESSRSGNAK</sequence>
<dbReference type="InterPro" id="IPR004846">
    <property type="entry name" value="T2SS/T3SS_dom"/>
</dbReference>
<keyword evidence="6" id="KW-1185">Reference proteome</keyword>
<evidence type="ECO:0000313" key="5">
    <source>
        <dbReference type="EMBL" id="AGS38890.1"/>
    </source>
</evidence>
<dbReference type="Proteomes" id="UP000015380">
    <property type="component" value="Chromosome"/>
</dbReference>
<evidence type="ECO:0000256" key="3">
    <source>
        <dbReference type="SAM" id="SignalP"/>
    </source>
</evidence>
<dbReference type="Pfam" id="PF00263">
    <property type="entry name" value="Secretin"/>
    <property type="match status" value="1"/>
</dbReference>
<dbReference type="AlphaFoldDB" id="S5TUZ2"/>
<reference evidence="6" key="2">
    <citation type="journal article" date="2016" name="Environ. Microbiol. Rep.">
        <title>Analysis of defence systems and a conjugative IncP-1 plasmid in the marine polyaromatic hydrocarbons-degrading bacterium Cycloclasticus sp. 78-ME.</title>
        <authorList>
            <person name="Yakimov M.M."/>
            <person name="Crisafi F."/>
            <person name="Messina E."/>
            <person name="Smedile F."/>
            <person name="Lopatina A."/>
            <person name="Denaro R."/>
            <person name="Pieper D.H."/>
            <person name="Golyshin P.N."/>
            <person name="Giuliano L."/>
        </authorList>
    </citation>
    <scope>NUCLEOTIDE SEQUENCE [LARGE SCALE GENOMIC DNA]</scope>
    <source>
        <strain evidence="6">78-ME</strain>
    </source>
</reference>
<dbReference type="GO" id="GO:0009306">
    <property type="term" value="P:protein secretion"/>
    <property type="evidence" value="ECO:0007669"/>
    <property type="project" value="InterPro"/>
</dbReference>
<dbReference type="InterPro" id="IPR013358">
    <property type="entry name" value="Pilus_biogenesis_MshL"/>
</dbReference>
<gene>
    <name evidence="5" type="ORF">CYCME_0549</name>
</gene>
<accession>S5TUZ2</accession>
<comment type="similarity">
    <text evidence="1">Belongs to the bacterial secretin family.</text>
</comment>
<evidence type="ECO:0000259" key="4">
    <source>
        <dbReference type="Pfam" id="PF00263"/>
    </source>
</evidence>
<dbReference type="EMBL" id="CP005996">
    <property type="protein sequence ID" value="AGS38890.1"/>
    <property type="molecule type" value="Genomic_DNA"/>
</dbReference>
<reference evidence="5 6" key="1">
    <citation type="submission" date="2013-05" db="EMBL/GenBank/DDBJ databases">
        <title>Between feast and famine: a lifestyle of most important marine PAH-degrading bacterium Cycloclasticus sp. 7ME.</title>
        <authorList>
            <person name="Yakimov M.M."/>
            <person name="Messina E."/>
            <person name="Genovese M."/>
            <person name="Denaro R."/>
            <person name="Crisafi F."/>
            <person name="Russo D."/>
            <person name="Cappello S."/>
            <person name="Santisi S."/>
            <person name="Smedile F."/>
            <person name="Golyshina O.V."/>
            <person name="Tran H."/>
            <person name="Pieper D.H."/>
            <person name="Golyshin P.N."/>
            <person name="Giuliano L."/>
        </authorList>
    </citation>
    <scope>NUCLEOTIDE SEQUENCE [LARGE SCALE GENOMIC DNA]</scope>
    <source>
        <strain evidence="5 6">78-ME</strain>
    </source>
</reference>
<organism evidence="5 6">
    <name type="scientific">Cycloclasticus zancles 78-ME</name>
    <dbReference type="NCBI Taxonomy" id="1198232"/>
    <lineage>
        <taxon>Bacteria</taxon>
        <taxon>Pseudomonadati</taxon>
        <taxon>Pseudomonadota</taxon>
        <taxon>Gammaproteobacteria</taxon>
        <taxon>Thiotrichales</taxon>
        <taxon>Piscirickettsiaceae</taxon>
        <taxon>Cycloclasticus</taxon>
    </lineage>
</organism>